<name>A0AAX6EY83_IRIPA</name>
<gene>
    <name evidence="1" type="ORF">M6B38_164845</name>
</gene>
<reference evidence="1" key="2">
    <citation type="submission" date="2023-04" db="EMBL/GenBank/DDBJ databases">
        <authorList>
            <person name="Bruccoleri R.E."/>
            <person name="Oakeley E.J."/>
            <person name="Faust A.-M."/>
            <person name="Dessus-Babus S."/>
            <person name="Altorfer M."/>
            <person name="Burckhardt D."/>
            <person name="Oertli M."/>
            <person name="Naumann U."/>
            <person name="Petersen F."/>
            <person name="Wong J."/>
        </authorList>
    </citation>
    <scope>NUCLEOTIDE SEQUENCE</scope>
    <source>
        <strain evidence="1">GSM-AAB239-AS_SAM_17_03QT</strain>
        <tissue evidence="1">Leaf</tissue>
    </source>
</reference>
<organism evidence="1 2">
    <name type="scientific">Iris pallida</name>
    <name type="common">Sweet iris</name>
    <dbReference type="NCBI Taxonomy" id="29817"/>
    <lineage>
        <taxon>Eukaryota</taxon>
        <taxon>Viridiplantae</taxon>
        <taxon>Streptophyta</taxon>
        <taxon>Embryophyta</taxon>
        <taxon>Tracheophyta</taxon>
        <taxon>Spermatophyta</taxon>
        <taxon>Magnoliopsida</taxon>
        <taxon>Liliopsida</taxon>
        <taxon>Asparagales</taxon>
        <taxon>Iridaceae</taxon>
        <taxon>Iridoideae</taxon>
        <taxon>Irideae</taxon>
        <taxon>Iris</taxon>
    </lineage>
</organism>
<protein>
    <submittedName>
        <fullName evidence="1">Uncharacterized protein</fullName>
    </submittedName>
</protein>
<comment type="caution">
    <text evidence="1">The sequence shown here is derived from an EMBL/GenBank/DDBJ whole genome shotgun (WGS) entry which is preliminary data.</text>
</comment>
<proteinExistence type="predicted"/>
<dbReference type="EMBL" id="JANAVB010033111">
    <property type="protein sequence ID" value="KAJ6809122.1"/>
    <property type="molecule type" value="Genomic_DNA"/>
</dbReference>
<evidence type="ECO:0000313" key="1">
    <source>
        <dbReference type="EMBL" id="KAJ6809122.1"/>
    </source>
</evidence>
<sequence>MDLPVLIVTKDDATTSRPLLGRKINILLM</sequence>
<accession>A0AAX6EY83</accession>
<keyword evidence="2" id="KW-1185">Reference proteome</keyword>
<dbReference type="AlphaFoldDB" id="A0AAX6EY83"/>
<reference evidence="1" key="1">
    <citation type="journal article" date="2023" name="GigaByte">
        <title>Genome assembly of the bearded iris, Iris pallida Lam.</title>
        <authorList>
            <person name="Bruccoleri R.E."/>
            <person name="Oakeley E.J."/>
            <person name="Faust A.M.E."/>
            <person name="Altorfer M."/>
            <person name="Dessus-Babus S."/>
            <person name="Burckhardt D."/>
            <person name="Oertli M."/>
            <person name="Naumann U."/>
            <person name="Petersen F."/>
            <person name="Wong J."/>
        </authorList>
    </citation>
    <scope>NUCLEOTIDE SEQUENCE</scope>
    <source>
        <strain evidence="1">GSM-AAB239-AS_SAM_17_03QT</strain>
    </source>
</reference>
<dbReference type="Proteomes" id="UP001140949">
    <property type="component" value="Unassembled WGS sequence"/>
</dbReference>
<evidence type="ECO:0000313" key="2">
    <source>
        <dbReference type="Proteomes" id="UP001140949"/>
    </source>
</evidence>